<sequence length="71" mass="8318">MSEVLGFNFFSHYEKGKLFSKLNKKETQASAEEIKRLKSPLSEKNKTIELKDKMIQNLSHTVSLLEKVQYR</sequence>
<reference evidence="1" key="4">
    <citation type="submission" date="2024-05" db="EMBL/GenBank/DDBJ databases">
        <authorList>
            <person name="Sun Q."/>
            <person name="Zhou Y."/>
        </authorList>
    </citation>
    <scope>NUCLEOTIDE SEQUENCE</scope>
    <source>
        <strain evidence="1">CGMCC 1.15644</strain>
    </source>
</reference>
<gene>
    <name evidence="2" type="ORF">EV200_104293</name>
    <name evidence="1" type="ORF">GCM10011413_11250</name>
</gene>
<dbReference type="AlphaFoldDB" id="A0A4R2HC36"/>
<protein>
    <submittedName>
        <fullName evidence="2">Uncharacterized protein</fullName>
    </submittedName>
</protein>
<reference evidence="1" key="1">
    <citation type="journal article" date="2014" name="Int. J. Syst. Evol. Microbiol.">
        <title>Complete genome of a new Firmicutes species belonging to the dominant human colonic microbiota ('Ruminococcus bicirculans') reveals two chromosomes and a selective capacity to utilize plant glucans.</title>
        <authorList>
            <consortium name="NISC Comparative Sequencing Program"/>
            <person name="Wegmann U."/>
            <person name="Louis P."/>
            <person name="Goesmann A."/>
            <person name="Henrissat B."/>
            <person name="Duncan S.H."/>
            <person name="Flint H.J."/>
        </authorList>
    </citation>
    <scope>NUCLEOTIDE SEQUENCE</scope>
    <source>
        <strain evidence="1">CGMCC 1.15644</strain>
    </source>
</reference>
<organism evidence="2 3">
    <name type="scientific">Pedobacter psychrotolerans</name>
    <dbReference type="NCBI Taxonomy" id="1843235"/>
    <lineage>
        <taxon>Bacteria</taxon>
        <taxon>Pseudomonadati</taxon>
        <taxon>Bacteroidota</taxon>
        <taxon>Sphingobacteriia</taxon>
        <taxon>Sphingobacteriales</taxon>
        <taxon>Sphingobacteriaceae</taxon>
        <taxon>Pedobacter</taxon>
    </lineage>
</organism>
<dbReference type="EMBL" id="SLWO01000004">
    <property type="protein sequence ID" value="TCO25256.1"/>
    <property type="molecule type" value="Genomic_DNA"/>
</dbReference>
<evidence type="ECO:0000313" key="3">
    <source>
        <dbReference type="Proteomes" id="UP000295684"/>
    </source>
</evidence>
<dbReference type="Proteomes" id="UP000295684">
    <property type="component" value="Unassembled WGS sequence"/>
</dbReference>
<name>A0A4R2HC36_9SPHI</name>
<evidence type="ECO:0000313" key="4">
    <source>
        <dbReference type="Proteomes" id="UP000622648"/>
    </source>
</evidence>
<dbReference type="EMBL" id="BMJO01000002">
    <property type="protein sequence ID" value="GGE46910.1"/>
    <property type="molecule type" value="Genomic_DNA"/>
</dbReference>
<dbReference type="RefSeq" id="WP_132532848.1">
    <property type="nucleotide sequence ID" value="NZ_BMJO01000002.1"/>
</dbReference>
<dbReference type="OrthoDB" id="799937at2"/>
<dbReference type="Proteomes" id="UP000622648">
    <property type="component" value="Unassembled WGS sequence"/>
</dbReference>
<comment type="caution">
    <text evidence="2">The sequence shown here is derived from an EMBL/GenBank/DDBJ whole genome shotgun (WGS) entry which is preliminary data.</text>
</comment>
<reference evidence="2 3" key="3">
    <citation type="submission" date="2019-03" db="EMBL/GenBank/DDBJ databases">
        <title>Genomic Encyclopedia of Type Strains, Phase IV (KMG-IV): sequencing the most valuable type-strain genomes for metagenomic binning, comparative biology and taxonomic classification.</title>
        <authorList>
            <person name="Goeker M."/>
        </authorList>
    </citation>
    <scope>NUCLEOTIDE SEQUENCE [LARGE SCALE GENOMIC DNA]</scope>
    <source>
        <strain evidence="2 3">DSM 103236</strain>
    </source>
</reference>
<proteinExistence type="predicted"/>
<reference evidence="4" key="2">
    <citation type="journal article" date="2019" name="Int. J. Syst. Evol. Microbiol.">
        <title>The Global Catalogue of Microorganisms (GCM) 10K type strain sequencing project: providing services to taxonomists for standard genome sequencing and annotation.</title>
        <authorList>
            <consortium name="The Broad Institute Genomics Platform"/>
            <consortium name="The Broad Institute Genome Sequencing Center for Infectious Disease"/>
            <person name="Wu L."/>
            <person name="Ma J."/>
        </authorList>
    </citation>
    <scope>NUCLEOTIDE SEQUENCE [LARGE SCALE GENOMIC DNA]</scope>
    <source>
        <strain evidence="4">CGMCC 1.15644</strain>
    </source>
</reference>
<accession>A0A4R2HC36</accession>
<evidence type="ECO:0000313" key="2">
    <source>
        <dbReference type="EMBL" id="TCO25256.1"/>
    </source>
</evidence>
<evidence type="ECO:0000313" key="1">
    <source>
        <dbReference type="EMBL" id="GGE46910.1"/>
    </source>
</evidence>
<keyword evidence="4" id="KW-1185">Reference proteome</keyword>